<proteinExistence type="predicted"/>
<gene>
    <name evidence="2" type="ORF">FEQUK3_LOCUS9036</name>
</gene>
<evidence type="ECO:0000313" key="2">
    <source>
        <dbReference type="EMBL" id="CAG7563284.1"/>
    </source>
</evidence>
<dbReference type="EMBL" id="CAJSTJ010000155">
    <property type="protein sequence ID" value="CAG7563284.1"/>
    <property type="molecule type" value="Genomic_DNA"/>
</dbReference>
<reference evidence="2" key="1">
    <citation type="submission" date="2021-05" db="EMBL/GenBank/DDBJ databases">
        <authorList>
            <person name="Khan N."/>
        </authorList>
    </citation>
    <scope>NUCLEOTIDE SEQUENCE</scope>
</reference>
<feature type="non-terminal residue" evidence="2">
    <location>
        <position position="1"/>
    </location>
</feature>
<protein>
    <recommendedName>
        <fullName evidence="4">Alpha beta hydrolase fold protein</fullName>
    </recommendedName>
</protein>
<accession>A0A8J2J4L5</accession>
<feature type="region of interest" description="Disordered" evidence="1">
    <location>
        <begin position="302"/>
        <end position="333"/>
    </location>
</feature>
<name>A0A8J2J4L5_FUSEQ</name>
<comment type="caution">
    <text evidence="2">The sequence shown here is derived from an EMBL/GenBank/DDBJ whole genome shotgun (WGS) entry which is preliminary data.</text>
</comment>
<dbReference type="Proteomes" id="UP000693738">
    <property type="component" value="Unassembled WGS sequence"/>
</dbReference>
<feature type="region of interest" description="Disordered" evidence="1">
    <location>
        <begin position="1"/>
        <end position="87"/>
    </location>
</feature>
<evidence type="ECO:0000256" key="1">
    <source>
        <dbReference type="SAM" id="MobiDB-lite"/>
    </source>
</evidence>
<evidence type="ECO:0000313" key="3">
    <source>
        <dbReference type="Proteomes" id="UP000693738"/>
    </source>
</evidence>
<feature type="compositionally biased region" description="Low complexity" evidence="1">
    <location>
        <begin position="307"/>
        <end position="318"/>
    </location>
</feature>
<feature type="compositionally biased region" description="Polar residues" evidence="1">
    <location>
        <begin position="55"/>
        <end position="65"/>
    </location>
</feature>
<dbReference type="AlphaFoldDB" id="A0A8J2J4L5"/>
<feature type="compositionally biased region" description="Low complexity" evidence="1">
    <location>
        <begin position="8"/>
        <end position="23"/>
    </location>
</feature>
<feature type="compositionally biased region" description="Low complexity" evidence="1">
    <location>
        <begin position="66"/>
        <end position="77"/>
    </location>
</feature>
<sequence length="550" mass="62160">NTKTMATPISPSPSVSPSASTSSLLRRVGSFKAKNDISERLGSLRMTSVKERTRSTSNPFKNRSQPVTPVTPNTPVSPKFPRLRPPVNVPRQNLPAWDRSFDAVCHSATTKVSFEKVLSSFFENHGRKKQSSGYFRLPDSVRLQICRYLLPENDKPLRLNKFPFDRDVWRTQDFASPYSTLGRISPYLEVSFAFRADVLVAFLLETKLHAVLSPFIGPRVSPLATTWLNTYGPYASNIVMELDMSHLACGPTPDAAYLLANTEKTALRLKYFVEAQLQRSESCPMESLVLLCRRFFGKRPIAEEPEPSSTTTSRPPSRGLRTPEPYSPRGNSLKRYNSEPDEMLFLSPVSSRETFPDPLPLREQYCPDGYLLFCNNILRLKGRVASIRMCGFSEDYSTRLIGTLFADQKNVVGYRITPSTIWPKLSGQKSYVDMSGGIVALDEHESPATNYIPEALRKWEGCVQLPPPHIDANGNFVLPAFLPELQQARDGYLRSETSLPERTCDELSREFAKKSTISEKRGFAWIKEPFIRNKLKKKKRHLSRDAAITY</sequence>
<evidence type="ECO:0008006" key="4">
    <source>
        <dbReference type="Google" id="ProtNLM"/>
    </source>
</evidence>
<organism evidence="2 3">
    <name type="scientific">Fusarium equiseti</name>
    <name type="common">Fusarium scirpi</name>
    <dbReference type="NCBI Taxonomy" id="61235"/>
    <lineage>
        <taxon>Eukaryota</taxon>
        <taxon>Fungi</taxon>
        <taxon>Dikarya</taxon>
        <taxon>Ascomycota</taxon>
        <taxon>Pezizomycotina</taxon>
        <taxon>Sordariomycetes</taxon>
        <taxon>Hypocreomycetidae</taxon>
        <taxon>Hypocreales</taxon>
        <taxon>Nectriaceae</taxon>
        <taxon>Fusarium</taxon>
        <taxon>Fusarium incarnatum-equiseti species complex</taxon>
    </lineage>
</organism>